<evidence type="ECO:0000313" key="3">
    <source>
        <dbReference type="EMBL" id="TLD71453.1"/>
    </source>
</evidence>
<dbReference type="AlphaFoldDB" id="A0A5R8KGL8"/>
<sequence length="176" mass="18676">MMRMEKILKQVVRAGAGLVIVVALASCSSGNKKKGLPTNLPNISLSSTSATPPHNMPSYAYPFDSSGTYVSAWAAEGERRSGRSGAANNSDVQRWTGSHGSSRTASRSSSSSKPRVTTTTKRKTTSSSGSRSHVVKKGDTLYGLARRYGSTVAKIKSASGLRSDLLRPGMTLRIPR</sequence>
<reference evidence="3 4" key="1">
    <citation type="submission" date="2019-05" db="EMBL/GenBank/DDBJ databases">
        <title>Verrucobacter flavum gen. nov., sp. nov. a new member of the family Verrucomicrobiaceae.</title>
        <authorList>
            <person name="Szuroczki S."/>
            <person name="Abbaszade G."/>
            <person name="Szabo A."/>
            <person name="Felfoldi T."/>
            <person name="Schumann P."/>
            <person name="Boka K."/>
            <person name="Keki Z."/>
            <person name="Toumi M."/>
            <person name="Toth E."/>
        </authorList>
    </citation>
    <scope>NUCLEOTIDE SEQUENCE [LARGE SCALE GENOMIC DNA]</scope>
    <source>
        <strain evidence="3 4">MG-N-17</strain>
    </source>
</reference>
<dbReference type="SMART" id="SM00257">
    <property type="entry name" value="LysM"/>
    <property type="match status" value="1"/>
</dbReference>
<dbReference type="EMBL" id="VAUV01000005">
    <property type="protein sequence ID" value="TLD71453.1"/>
    <property type="molecule type" value="Genomic_DNA"/>
</dbReference>
<evidence type="ECO:0000256" key="1">
    <source>
        <dbReference type="SAM" id="MobiDB-lite"/>
    </source>
</evidence>
<accession>A0A5R8KGL8</accession>
<evidence type="ECO:0000259" key="2">
    <source>
        <dbReference type="PROSITE" id="PS51782"/>
    </source>
</evidence>
<dbReference type="Proteomes" id="UP000306196">
    <property type="component" value="Unassembled WGS sequence"/>
</dbReference>
<proteinExistence type="predicted"/>
<feature type="domain" description="LysM" evidence="2">
    <location>
        <begin position="131"/>
        <end position="174"/>
    </location>
</feature>
<dbReference type="SUPFAM" id="SSF54106">
    <property type="entry name" value="LysM domain"/>
    <property type="match status" value="1"/>
</dbReference>
<dbReference type="PROSITE" id="PS51782">
    <property type="entry name" value="LYSM"/>
    <property type="match status" value="1"/>
</dbReference>
<gene>
    <name evidence="3" type="ORF">FEM03_07970</name>
</gene>
<dbReference type="CDD" id="cd00118">
    <property type="entry name" value="LysM"/>
    <property type="match status" value="1"/>
</dbReference>
<dbReference type="Gene3D" id="3.10.350.10">
    <property type="entry name" value="LysM domain"/>
    <property type="match status" value="1"/>
</dbReference>
<organism evidence="3 4">
    <name type="scientific">Phragmitibacter flavus</name>
    <dbReference type="NCBI Taxonomy" id="2576071"/>
    <lineage>
        <taxon>Bacteria</taxon>
        <taxon>Pseudomonadati</taxon>
        <taxon>Verrucomicrobiota</taxon>
        <taxon>Verrucomicrobiia</taxon>
        <taxon>Verrucomicrobiales</taxon>
        <taxon>Verrucomicrobiaceae</taxon>
        <taxon>Phragmitibacter</taxon>
    </lineage>
</organism>
<feature type="compositionally biased region" description="Polar residues" evidence="1">
    <location>
        <begin position="86"/>
        <end position="95"/>
    </location>
</feature>
<keyword evidence="4" id="KW-1185">Reference proteome</keyword>
<feature type="region of interest" description="Disordered" evidence="1">
    <location>
        <begin position="77"/>
        <end position="135"/>
    </location>
</feature>
<dbReference type="Pfam" id="PF01476">
    <property type="entry name" value="LysM"/>
    <property type="match status" value="1"/>
</dbReference>
<dbReference type="InterPro" id="IPR036779">
    <property type="entry name" value="LysM_dom_sf"/>
</dbReference>
<name>A0A5R8KGL8_9BACT</name>
<dbReference type="OrthoDB" id="199843at2"/>
<dbReference type="PROSITE" id="PS51257">
    <property type="entry name" value="PROKAR_LIPOPROTEIN"/>
    <property type="match status" value="1"/>
</dbReference>
<evidence type="ECO:0000313" key="4">
    <source>
        <dbReference type="Proteomes" id="UP000306196"/>
    </source>
</evidence>
<protein>
    <submittedName>
        <fullName evidence="3">LysM peptidoglycan-binding domain-containing protein</fullName>
    </submittedName>
</protein>
<dbReference type="InterPro" id="IPR018392">
    <property type="entry name" value="LysM"/>
</dbReference>
<comment type="caution">
    <text evidence="3">The sequence shown here is derived from an EMBL/GenBank/DDBJ whole genome shotgun (WGS) entry which is preliminary data.</text>
</comment>
<feature type="compositionally biased region" description="Low complexity" evidence="1">
    <location>
        <begin position="96"/>
        <end position="132"/>
    </location>
</feature>